<evidence type="ECO:0000313" key="2">
    <source>
        <dbReference type="Proteomes" id="UP000032274"/>
    </source>
</evidence>
<gene>
    <name evidence="1" type="ORF">QU38_01350</name>
</gene>
<feature type="non-terminal residue" evidence="1">
    <location>
        <position position="142"/>
    </location>
</feature>
<organism evidence="1 2">
    <name type="scientific">Staphylococcus aureus</name>
    <dbReference type="NCBI Taxonomy" id="1280"/>
    <lineage>
        <taxon>Bacteria</taxon>
        <taxon>Bacillati</taxon>
        <taxon>Bacillota</taxon>
        <taxon>Bacilli</taxon>
        <taxon>Bacillales</taxon>
        <taxon>Staphylococcaceae</taxon>
        <taxon>Staphylococcus</taxon>
    </lineage>
</organism>
<accession>A0AA40JQ44</accession>
<name>A0AA40JQ44_STAAU</name>
<dbReference type="AlphaFoldDB" id="A0AA40JQ44"/>
<feature type="non-terminal residue" evidence="1">
    <location>
        <position position="1"/>
    </location>
</feature>
<sequence>IGRQRDARHVAGAIVIVDRQPARGQLHEVLAIGIVAHRLAEIGLEVEPADLPDRAAAGDQRGGRLVALDPAYADALVGQGARDDVIAFHHAIGESRGVRAGVGGLDREIFDVPLRPEMRVERIGVEHQIVGRLELHRAARAE</sequence>
<proteinExistence type="predicted"/>
<dbReference type="Proteomes" id="UP000032274">
    <property type="component" value="Unassembled WGS sequence"/>
</dbReference>
<evidence type="ECO:0000313" key="1">
    <source>
        <dbReference type="EMBL" id="KIU01490.1"/>
    </source>
</evidence>
<reference evidence="1 2" key="1">
    <citation type="submission" date="2015-01" db="EMBL/GenBank/DDBJ databases">
        <title>Characterization of Swiss Staphylococcus aureus strains involved in food poisoning.</title>
        <authorList>
            <person name="Crovadore J."/>
            <person name="Chablais R."/>
            <person name="Tonacini J."/>
            <person name="Schnyder B."/>
            <person name="Lefort F."/>
        </authorList>
    </citation>
    <scope>NUCLEOTIDE SEQUENCE [LARGE SCALE GENOMIC DNA]</scope>
    <source>
        <strain evidence="1 2">SA-120</strain>
    </source>
</reference>
<protein>
    <submittedName>
        <fullName evidence="1">Uncharacterized protein</fullName>
    </submittedName>
</protein>
<comment type="caution">
    <text evidence="1">The sequence shown here is derived from an EMBL/GenBank/DDBJ whole genome shotgun (WGS) entry which is preliminary data.</text>
</comment>
<dbReference type="EMBL" id="JXIG01000296">
    <property type="protein sequence ID" value="KIU01490.1"/>
    <property type="molecule type" value="Genomic_DNA"/>
</dbReference>